<dbReference type="EMBL" id="CM020620">
    <property type="protein sequence ID" value="KAK1868638.1"/>
    <property type="molecule type" value="Genomic_DNA"/>
</dbReference>
<keyword evidence="2" id="KW-1185">Reference proteome</keyword>
<evidence type="ECO:0000313" key="1">
    <source>
        <dbReference type="EMBL" id="KAK1868638.1"/>
    </source>
</evidence>
<protein>
    <submittedName>
        <fullName evidence="1">Uncharacterized protein</fullName>
    </submittedName>
</protein>
<organism evidence="1 2">
    <name type="scientific">Pyropia yezoensis</name>
    <name type="common">Susabi-nori</name>
    <name type="synonym">Porphyra yezoensis</name>
    <dbReference type="NCBI Taxonomy" id="2788"/>
    <lineage>
        <taxon>Eukaryota</taxon>
        <taxon>Rhodophyta</taxon>
        <taxon>Bangiophyceae</taxon>
        <taxon>Bangiales</taxon>
        <taxon>Bangiaceae</taxon>
        <taxon>Pyropia</taxon>
    </lineage>
</organism>
<evidence type="ECO:0000313" key="2">
    <source>
        <dbReference type="Proteomes" id="UP000798662"/>
    </source>
</evidence>
<accession>A0ACC3CFP5</accession>
<reference evidence="1" key="1">
    <citation type="submission" date="2019-11" db="EMBL/GenBank/DDBJ databases">
        <title>Nori genome reveals adaptations in red seaweeds to the harsh intertidal environment.</title>
        <authorList>
            <person name="Wang D."/>
            <person name="Mao Y."/>
        </authorList>
    </citation>
    <scope>NUCLEOTIDE SEQUENCE</scope>
    <source>
        <tissue evidence="1">Gametophyte</tissue>
    </source>
</reference>
<proteinExistence type="predicted"/>
<gene>
    <name evidence="1" type="ORF">I4F81_011123</name>
</gene>
<name>A0ACC3CFP5_PYRYE</name>
<sequence length="199" mass="21094">MGPRTYPIMAVLAHTAGRLRLVTAAAALAALVAAAVAPAAVDIGPSPIGPPVEIPPGTNASLVVDIVYRLAPNESASCPQTLVVTGPQPTQYDANGTTFAIPPSAIVMDGVACTGPEGGGLLAHFNQGLSDQTLKYQNMLDLQYYQRRWPGVLYAVVDKPPLKCGKFEYTEFWTSFMYVVDRGVPMMSFGPAQCLLVLE</sequence>
<comment type="caution">
    <text evidence="1">The sequence shown here is derived from an EMBL/GenBank/DDBJ whole genome shotgun (WGS) entry which is preliminary data.</text>
</comment>
<dbReference type="Proteomes" id="UP000798662">
    <property type="component" value="Chromosome 3"/>
</dbReference>